<dbReference type="GO" id="GO:0000049">
    <property type="term" value="F:tRNA binding"/>
    <property type="evidence" value="ECO:0007669"/>
    <property type="project" value="TreeGrafter"/>
</dbReference>
<sequence length="358" mass="38057">MTAPAPQQQRSLPSDAAPPGAAEDPSSYEQAHVHAVYQSIAPHFSATRHRPWPRVASFLAARPPGSVGLDVGCGNGKYLGVNGDVFLIGSDRSSGLVGLASAQRVGNRGRRGEGSSSRSGGEAGADVSAPGRGCADAMLADGLDLPFLPSARTRVDFAISIAVLHHMSTRERRVGGIRALLECVRPPRRARARARSRDSSGGAAVVVKDEGGQVLVFVWALEQGSSRRGWEEGGEQDLLVPWVMKTGGGQQQQQQQRKAAKGKNDTSKEGGGQSTEGGTAAAEEERGKQQQDGQGGDQTFRRYYHLYRKGELEEDVVAAGGEVLSSGYERDNWWAIARSAAWLEEDGDQVDDGKEEAA</sequence>
<dbReference type="SUPFAM" id="SSF53335">
    <property type="entry name" value="S-adenosyl-L-methionine-dependent methyltransferases"/>
    <property type="match status" value="1"/>
</dbReference>
<dbReference type="GO" id="GO:0005737">
    <property type="term" value="C:cytoplasm"/>
    <property type="evidence" value="ECO:0007669"/>
    <property type="project" value="TreeGrafter"/>
</dbReference>
<dbReference type="RefSeq" id="XP_030992728.1">
    <property type="nucleotide sequence ID" value="XM_031142866.1"/>
</dbReference>
<dbReference type="InterPro" id="IPR051422">
    <property type="entry name" value="AlkB_tRNA_MeTrf/Diox"/>
</dbReference>
<evidence type="ECO:0000256" key="2">
    <source>
        <dbReference type="ARBA" id="ARBA00022679"/>
    </source>
</evidence>
<proteinExistence type="predicted"/>
<dbReference type="STRING" id="1093900.A0A507AU48"/>
<feature type="region of interest" description="Disordered" evidence="3">
    <location>
        <begin position="247"/>
        <end position="299"/>
    </location>
</feature>
<evidence type="ECO:0000313" key="5">
    <source>
        <dbReference type="Proteomes" id="UP000319257"/>
    </source>
</evidence>
<feature type="compositionally biased region" description="Polar residues" evidence="3">
    <location>
        <begin position="1"/>
        <end position="12"/>
    </location>
</feature>
<reference evidence="4 5" key="1">
    <citation type="submission" date="2019-06" db="EMBL/GenBank/DDBJ databases">
        <title>Draft genome sequence of the filamentous fungus Phialemoniopsis curvata isolated from diesel fuel.</title>
        <authorList>
            <person name="Varaljay V.A."/>
            <person name="Lyon W.J."/>
            <person name="Crouch A.L."/>
            <person name="Drake C.E."/>
            <person name="Hollomon J.M."/>
            <person name="Nadeau L.J."/>
            <person name="Nunn H.S."/>
            <person name="Stevenson B.S."/>
            <person name="Bojanowski C.L."/>
            <person name="Crookes-Goodson W.J."/>
        </authorList>
    </citation>
    <scope>NUCLEOTIDE SEQUENCE [LARGE SCALE GENOMIC DNA]</scope>
    <source>
        <strain evidence="4 5">D216</strain>
    </source>
</reference>
<accession>A0A507AU48</accession>
<dbReference type="EMBL" id="SKBQ01000051">
    <property type="protein sequence ID" value="TPX11017.1"/>
    <property type="molecule type" value="Genomic_DNA"/>
</dbReference>
<dbReference type="Proteomes" id="UP000319257">
    <property type="component" value="Unassembled WGS sequence"/>
</dbReference>
<comment type="caution">
    <text evidence="4">The sequence shown here is derived from an EMBL/GenBank/DDBJ whole genome shotgun (WGS) entry which is preliminary data.</text>
</comment>
<dbReference type="Gene3D" id="3.40.50.150">
    <property type="entry name" value="Vaccinia Virus protein VP39"/>
    <property type="match status" value="1"/>
</dbReference>
<keyword evidence="1" id="KW-0489">Methyltransferase</keyword>
<evidence type="ECO:0000256" key="3">
    <source>
        <dbReference type="SAM" id="MobiDB-lite"/>
    </source>
</evidence>
<dbReference type="InterPro" id="IPR029063">
    <property type="entry name" value="SAM-dependent_MTases_sf"/>
</dbReference>
<dbReference type="InParanoid" id="A0A507AU48"/>
<dbReference type="GO" id="GO:0005634">
    <property type="term" value="C:nucleus"/>
    <property type="evidence" value="ECO:0007669"/>
    <property type="project" value="TreeGrafter"/>
</dbReference>
<dbReference type="FunCoup" id="A0A507AU48">
    <property type="interactions" value="41"/>
</dbReference>
<dbReference type="GO" id="GO:0002098">
    <property type="term" value="P:tRNA wobble uridine modification"/>
    <property type="evidence" value="ECO:0007669"/>
    <property type="project" value="TreeGrafter"/>
</dbReference>
<dbReference type="GeneID" id="41975501"/>
<dbReference type="OrthoDB" id="271595at2759"/>
<dbReference type="GO" id="GO:0106335">
    <property type="term" value="F:tRNA (5-carboxymethyluridine(34)-5-O)-methyltransferase activity"/>
    <property type="evidence" value="ECO:0007669"/>
    <property type="project" value="TreeGrafter"/>
</dbReference>
<feature type="region of interest" description="Disordered" evidence="3">
    <location>
        <begin position="1"/>
        <end position="29"/>
    </location>
</feature>
<dbReference type="PANTHER" id="PTHR13069:SF21">
    <property type="entry name" value="ALKYLATED DNA REPAIR PROTEIN ALKB HOMOLOG 8"/>
    <property type="match status" value="1"/>
</dbReference>
<evidence type="ECO:0000256" key="1">
    <source>
        <dbReference type="ARBA" id="ARBA00022603"/>
    </source>
</evidence>
<evidence type="ECO:0000313" key="4">
    <source>
        <dbReference type="EMBL" id="TPX11017.1"/>
    </source>
</evidence>
<protein>
    <submittedName>
        <fullName evidence="4">Uncharacterized protein</fullName>
    </submittedName>
</protein>
<dbReference type="GO" id="GO:0030488">
    <property type="term" value="P:tRNA methylation"/>
    <property type="evidence" value="ECO:0007669"/>
    <property type="project" value="TreeGrafter"/>
</dbReference>
<feature type="region of interest" description="Disordered" evidence="3">
    <location>
        <begin position="103"/>
        <end position="129"/>
    </location>
</feature>
<organism evidence="4 5">
    <name type="scientific">Thyridium curvatum</name>
    <dbReference type="NCBI Taxonomy" id="1093900"/>
    <lineage>
        <taxon>Eukaryota</taxon>
        <taxon>Fungi</taxon>
        <taxon>Dikarya</taxon>
        <taxon>Ascomycota</taxon>
        <taxon>Pezizomycotina</taxon>
        <taxon>Sordariomycetes</taxon>
        <taxon>Sordariomycetidae</taxon>
        <taxon>Thyridiales</taxon>
        <taxon>Thyridiaceae</taxon>
        <taxon>Thyridium</taxon>
    </lineage>
</organism>
<gene>
    <name evidence="4" type="ORF">E0L32_008054</name>
</gene>
<keyword evidence="5" id="KW-1185">Reference proteome</keyword>
<dbReference type="PANTHER" id="PTHR13069">
    <property type="entry name" value="ALKYLATED DNA REPAIR PROTEIN ALKB HOMOLOG 8"/>
    <property type="match status" value="1"/>
</dbReference>
<dbReference type="AlphaFoldDB" id="A0A507AU48"/>
<name>A0A507AU48_9PEZI</name>
<keyword evidence="2" id="KW-0808">Transferase</keyword>